<dbReference type="Proteomes" id="UP000272622">
    <property type="component" value="Chromosome"/>
</dbReference>
<protein>
    <recommendedName>
        <fullName evidence="3">Immunity protein 50</fullName>
    </recommendedName>
</protein>
<gene>
    <name evidence="1" type="ORF">EI693_22270</name>
</gene>
<dbReference type="RefSeq" id="WP_125465540.1">
    <property type="nucleotide sequence ID" value="NZ_CP034337.1"/>
</dbReference>
<accession>A0ABN5TMS7</accession>
<sequence length="124" mass="14040">MVSNDAQKVFDEYYGFDDGVLKAFEYDFSDDGACSIRLELYARNYNLEGNVWRDVEIWVRGVSEVRSTVIPVVINSKIKLVDLGGGLCLEVNGDFGLDSMSIENIRRYSFCYVIGRSVEIVECV</sequence>
<evidence type="ECO:0000313" key="2">
    <source>
        <dbReference type="Proteomes" id="UP000272622"/>
    </source>
</evidence>
<organism evidence="1 2">
    <name type="scientific">Pseudomonas oryziphila</name>
    <dbReference type="NCBI Taxonomy" id="2894079"/>
    <lineage>
        <taxon>Bacteria</taxon>
        <taxon>Pseudomonadati</taxon>
        <taxon>Pseudomonadota</taxon>
        <taxon>Gammaproteobacteria</taxon>
        <taxon>Pseudomonadales</taxon>
        <taxon>Pseudomonadaceae</taxon>
        <taxon>Pseudomonas</taxon>
    </lineage>
</organism>
<proteinExistence type="predicted"/>
<evidence type="ECO:0000313" key="1">
    <source>
        <dbReference type="EMBL" id="AZL75662.1"/>
    </source>
</evidence>
<name>A0ABN5TMS7_9PSED</name>
<dbReference type="EMBL" id="CP034337">
    <property type="protein sequence ID" value="AZL75662.1"/>
    <property type="molecule type" value="Genomic_DNA"/>
</dbReference>
<evidence type="ECO:0008006" key="3">
    <source>
        <dbReference type="Google" id="ProtNLM"/>
    </source>
</evidence>
<reference evidence="1 2" key="1">
    <citation type="submission" date="2018-12" db="EMBL/GenBank/DDBJ databases">
        <authorList>
            <person name="Li S."/>
            <person name="Yang R."/>
            <person name="Chen G."/>
            <person name="Zou L."/>
            <person name="Zhang C."/>
            <person name="Chen Y."/>
            <person name="Liu Z."/>
            <person name="Li Y."/>
            <person name="Yan Y."/>
            <person name="Huang M."/>
            <person name="Chen T."/>
        </authorList>
    </citation>
    <scope>NUCLEOTIDE SEQUENCE [LARGE SCALE GENOMIC DNA]</scope>
    <source>
        <strain evidence="1 2">2014</strain>
    </source>
</reference>
<keyword evidence="2" id="KW-1185">Reference proteome</keyword>